<sequence length="66" mass="7377">MPENQRAAQRAHENAHRPAEDYDGEGRPAAARARDHIVDAPKPADPDTERDEPDRPRRGGRPTDGR</sequence>
<feature type="compositionally biased region" description="Basic and acidic residues" evidence="1">
    <location>
        <begin position="10"/>
        <end position="66"/>
    </location>
</feature>
<keyword evidence="3" id="KW-1185">Reference proteome</keyword>
<feature type="region of interest" description="Disordered" evidence="1">
    <location>
        <begin position="1"/>
        <end position="66"/>
    </location>
</feature>
<dbReference type="Proteomes" id="UP001500928">
    <property type="component" value="Unassembled WGS sequence"/>
</dbReference>
<proteinExistence type="predicted"/>
<dbReference type="RefSeq" id="WP_345418095.1">
    <property type="nucleotide sequence ID" value="NZ_BAABHO010000030.1"/>
</dbReference>
<dbReference type="EMBL" id="BAABHO010000030">
    <property type="protein sequence ID" value="GAA4796948.1"/>
    <property type="molecule type" value="Genomic_DNA"/>
</dbReference>
<comment type="caution">
    <text evidence="2">The sequence shown here is derived from an EMBL/GenBank/DDBJ whole genome shotgun (WGS) entry which is preliminary data.</text>
</comment>
<protein>
    <submittedName>
        <fullName evidence="2">Uncharacterized protein</fullName>
    </submittedName>
</protein>
<evidence type="ECO:0000313" key="3">
    <source>
        <dbReference type="Proteomes" id="UP001500928"/>
    </source>
</evidence>
<name>A0ABP9BPE9_9PSEU</name>
<evidence type="ECO:0000313" key="2">
    <source>
        <dbReference type="EMBL" id="GAA4796948.1"/>
    </source>
</evidence>
<reference evidence="3" key="1">
    <citation type="journal article" date="2019" name="Int. J. Syst. Evol. Microbiol.">
        <title>The Global Catalogue of Microorganisms (GCM) 10K type strain sequencing project: providing services to taxonomists for standard genome sequencing and annotation.</title>
        <authorList>
            <consortium name="The Broad Institute Genomics Platform"/>
            <consortium name="The Broad Institute Genome Sequencing Center for Infectious Disease"/>
            <person name="Wu L."/>
            <person name="Ma J."/>
        </authorList>
    </citation>
    <scope>NUCLEOTIDE SEQUENCE [LARGE SCALE GENOMIC DNA]</scope>
    <source>
        <strain evidence="3">JCM 17979</strain>
    </source>
</reference>
<evidence type="ECO:0000256" key="1">
    <source>
        <dbReference type="SAM" id="MobiDB-lite"/>
    </source>
</evidence>
<organism evidence="2 3">
    <name type="scientific">Actinomycetospora chlora</name>
    <dbReference type="NCBI Taxonomy" id="663608"/>
    <lineage>
        <taxon>Bacteria</taxon>
        <taxon>Bacillati</taxon>
        <taxon>Actinomycetota</taxon>
        <taxon>Actinomycetes</taxon>
        <taxon>Pseudonocardiales</taxon>
        <taxon>Pseudonocardiaceae</taxon>
        <taxon>Actinomycetospora</taxon>
    </lineage>
</organism>
<accession>A0ABP9BPE9</accession>
<gene>
    <name evidence="2" type="ORF">GCM10023200_36370</name>
</gene>